<reference evidence="4" key="1">
    <citation type="submission" date="2025-08" db="UniProtKB">
        <authorList>
            <consortium name="RefSeq"/>
        </authorList>
    </citation>
    <scope>IDENTIFICATION</scope>
    <source>
        <tissue evidence="4">Gonads</tissue>
    </source>
</reference>
<proteinExistence type="predicted"/>
<dbReference type="InterPro" id="IPR036291">
    <property type="entry name" value="NAD(P)-bd_dom_sf"/>
</dbReference>
<evidence type="ECO:0000256" key="2">
    <source>
        <dbReference type="SAM" id="SignalP"/>
    </source>
</evidence>
<dbReference type="SUPFAM" id="SSF51735">
    <property type="entry name" value="NAD(P)-binding Rossmann-fold domains"/>
    <property type="match status" value="1"/>
</dbReference>
<sequence length="333" mass="37589">MFYIILSLIGLYCVIKYIVHTTNARCKSYVCLMGKTALITGGYSGLGSELAKSLASRGCTIVIADKNDSSSTVKRLIRETHNPNIFYEHVNFASFKSVRKFAKEFKKKFSKLHILVNNAGLAYLPIITEDGLEGTMQVNYFSHFLLTHLLLDLLLKSAPSRIIYTSSLAAYRTNFLEKPLVGNEIQTDGQKYMPYSNSKAAGAVMSKVLSKKLKNSRVTSNVYHPGIIYTNILKEASLPLGLDLLYLYTLKLWTMCFGKDVDEGIQTVLHLATSDEVEQISGQFFIECRPVWQPKPIYDSKKCEEVWTASEKYVKLKPEEKVDVILKNFSKND</sequence>
<dbReference type="Gene3D" id="3.40.50.720">
    <property type="entry name" value="NAD(P)-binding Rossmann-like Domain"/>
    <property type="match status" value="1"/>
</dbReference>
<dbReference type="Proteomes" id="UP000504635">
    <property type="component" value="Unplaced"/>
</dbReference>
<dbReference type="AlphaFoldDB" id="A0A6J2YB30"/>
<feature type="signal peptide" evidence="2">
    <location>
        <begin position="1"/>
        <end position="24"/>
    </location>
</feature>
<dbReference type="GO" id="GO:0016491">
    <property type="term" value="F:oxidoreductase activity"/>
    <property type="evidence" value="ECO:0007669"/>
    <property type="project" value="UniProtKB-KW"/>
</dbReference>
<accession>A0A6J2YB30</accession>
<evidence type="ECO:0000313" key="3">
    <source>
        <dbReference type="Proteomes" id="UP000504635"/>
    </source>
</evidence>
<organism evidence="3 4">
    <name type="scientific">Sitophilus oryzae</name>
    <name type="common">Rice weevil</name>
    <name type="synonym">Curculio oryzae</name>
    <dbReference type="NCBI Taxonomy" id="7048"/>
    <lineage>
        <taxon>Eukaryota</taxon>
        <taxon>Metazoa</taxon>
        <taxon>Ecdysozoa</taxon>
        <taxon>Arthropoda</taxon>
        <taxon>Hexapoda</taxon>
        <taxon>Insecta</taxon>
        <taxon>Pterygota</taxon>
        <taxon>Neoptera</taxon>
        <taxon>Endopterygota</taxon>
        <taxon>Coleoptera</taxon>
        <taxon>Polyphaga</taxon>
        <taxon>Cucujiformia</taxon>
        <taxon>Curculionidae</taxon>
        <taxon>Dryophthorinae</taxon>
        <taxon>Sitophilus</taxon>
    </lineage>
</organism>
<name>A0A6J2YB30_SITOR</name>
<dbReference type="PANTHER" id="PTHR43157">
    <property type="entry name" value="PHOSPHATIDYLINOSITOL-GLYCAN BIOSYNTHESIS CLASS F PROTEIN-RELATED"/>
    <property type="match status" value="1"/>
</dbReference>
<feature type="chain" id="PRO_5026765112" evidence="2">
    <location>
        <begin position="25"/>
        <end position="333"/>
    </location>
</feature>
<dbReference type="Pfam" id="PF00106">
    <property type="entry name" value="adh_short"/>
    <property type="match status" value="1"/>
</dbReference>
<dbReference type="PANTHER" id="PTHR43157:SF31">
    <property type="entry name" value="PHOSPHATIDYLINOSITOL-GLYCAN BIOSYNTHESIS CLASS F PROTEIN"/>
    <property type="match status" value="1"/>
</dbReference>
<keyword evidence="3" id="KW-1185">Reference proteome</keyword>
<dbReference type="RefSeq" id="XP_030760446.1">
    <property type="nucleotide sequence ID" value="XM_030904586.1"/>
</dbReference>
<dbReference type="InterPro" id="IPR002347">
    <property type="entry name" value="SDR_fam"/>
</dbReference>
<dbReference type="GeneID" id="115885621"/>
<keyword evidence="1" id="KW-0560">Oxidoreductase</keyword>
<dbReference type="PRINTS" id="PR00081">
    <property type="entry name" value="GDHRDH"/>
</dbReference>
<evidence type="ECO:0000256" key="1">
    <source>
        <dbReference type="ARBA" id="ARBA00023002"/>
    </source>
</evidence>
<protein>
    <submittedName>
        <fullName evidence="4">Retinol dehydrogenase 12-like isoform X2</fullName>
    </submittedName>
</protein>
<gene>
    <name evidence="4" type="primary">LOC115885621</name>
</gene>
<dbReference type="OrthoDB" id="191139at2759"/>
<keyword evidence="2" id="KW-0732">Signal</keyword>
<evidence type="ECO:0000313" key="4">
    <source>
        <dbReference type="RefSeq" id="XP_030760446.1"/>
    </source>
</evidence>